<evidence type="ECO:0000313" key="2">
    <source>
        <dbReference type="Proteomes" id="UP000030661"/>
    </source>
</evidence>
<dbReference type="AlphaFoldDB" id="A0A081BUU8"/>
<sequence>MKKMIVSLFLGGLAAGFFFSGLIVRAEVIDKIAAILNDEVILLSELHEVMENPAVNVLVHLDSANSKIQDVLQYVIERQLLAREIQYLATPKDLETVKSLAIQYIVNTYYQQQRQPFDQQLATSGISEAQLNDELLLYMKGVDYIRRKYRFNANIDDQDVVMNLFQQWVKELKTKAQVQILE</sequence>
<dbReference type="Proteomes" id="UP000030661">
    <property type="component" value="Unassembled WGS sequence"/>
</dbReference>
<dbReference type="EMBL" id="DF820464">
    <property type="protein sequence ID" value="GAK56103.1"/>
    <property type="molecule type" value="Genomic_DNA"/>
</dbReference>
<evidence type="ECO:0000313" key="1">
    <source>
        <dbReference type="EMBL" id="GAK56103.1"/>
    </source>
</evidence>
<proteinExistence type="predicted"/>
<dbReference type="SUPFAM" id="SSF109998">
    <property type="entry name" value="Triger factor/SurA peptide-binding domain-like"/>
    <property type="match status" value="1"/>
</dbReference>
<dbReference type="Gene3D" id="1.10.4030.10">
    <property type="entry name" value="Porin chaperone SurA, peptide-binding domain"/>
    <property type="match status" value="1"/>
</dbReference>
<accession>A0A081BUU8</accession>
<keyword evidence="2" id="KW-1185">Reference proteome</keyword>
<dbReference type="HOGENOM" id="CLU_1493403_0_0_0"/>
<organism evidence="1">
    <name type="scientific">Vecturithrix granuli</name>
    <dbReference type="NCBI Taxonomy" id="1499967"/>
    <lineage>
        <taxon>Bacteria</taxon>
        <taxon>Candidatus Moduliflexota</taxon>
        <taxon>Candidatus Vecturitrichia</taxon>
        <taxon>Candidatus Vecturitrichales</taxon>
        <taxon>Candidatus Vecturitrichaceae</taxon>
        <taxon>Candidatus Vecturithrix</taxon>
    </lineage>
</organism>
<dbReference type="InterPro" id="IPR027304">
    <property type="entry name" value="Trigger_fact/SurA_dom_sf"/>
</dbReference>
<gene>
    <name evidence="1" type="ORF">U27_03065</name>
</gene>
<name>A0A081BUU8_VECG1</name>
<reference evidence="1" key="1">
    <citation type="journal article" date="2015" name="PeerJ">
        <title>First genomic representation of candidate bacterial phylum KSB3 points to enhanced environmental sensing as a trigger of wastewater bulking.</title>
        <authorList>
            <person name="Sekiguchi Y."/>
            <person name="Ohashi A."/>
            <person name="Parks D.H."/>
            <person name="Yamauchi T."/>
            <person name="Tyson G.W."/>
            <person name="Hugenholtz P."/>
        </authorList>
    </citation>
    <scope>NUCLEOTIDE SEQUENCE [LARGE SCALE GENOMIC DNA]</scope>
</reference>
<protein>
    <submittedName>
        <fullName evidence="1">Uncharacterized protein</fullName>
    </submittedName>
</protein>